<name>A0A915IRU7_ROMCU</name>
<dbReference type="WBParaSite" id="nRc.2.0.1.t16923-RA">
    <property type="protein sequence ID" value="nRc.2.0.1.t16923-RA"/>
    <property type="gene ID" value="nRc.2.0.1.g16923"/>
</dbReference>
<reference evidence="2" key="1">
    <citation type="submission" date="2022-11" db="UniProtKB">
        <authorList>
            <consortium name="WormBaseParasite"/>
        </authorList>
    </citation>
    <scope>IDENTIFICATION</scope>
</reference>
<evidence type="ECO:0000313" key="1">
    <source>
        <dbReference type="Proteomes" id="UP000887565"/>
    </source>
</evidence>
<accession>A0A915IRU7</accession>
<protein>
    <submittedName>
        <fullName evidence="2">Uncharacterized protein</fullName>
    </submittedName>
</protein>
<dbReference type="AlphaFoldDB" id="A0A915IRU7"/>
<dbReference type="Proteomes" id="UP000887565">
    <property type="component" value="Unplaced"/>
</dbReference>
<proteinExistence type="predicted"/>
<keyword evidence="1" id="KW-1185">Reference proteome</keyword>
<evidence type="ECO:0000313" key="2">
    <source>
        <dbReference type="WBParaSite" id="nRc.2.0.1.t16923-RA"/>
    </source>
</evidence>
<organism evidence="1 2">
    <name type="scientific">Romanomermis culicivorax</name>
    <name type="common">Nematode worm</name>
    <dbReference type="NCBI Taxonomy" id="13658"/>
    <lineage>
        <taxon>Eukaryota</taxon>
        <taxon>Metazoa</taxon>
        <taxon>Ecdysozoa</taxon>
        <taxon>Nematoda</taxon>
        <taxon>Enoplea</taxon>
        <taxon>Dorylaimia</taxon>
        <taxon>Mermithida</taxon>
        <taxon>Mermithoidea</taxon>
        <taxon>Mermithidae</taxon>
        <taxon>Romanomermis</taxon>
    </lineage>
</organism>
<sequence length="65" mass="7133">MTIQVDGKMLHLASRITTMSKNDSLNITNDIDQKLTNGALPKAASKSPFQESARNTKFVKSNLLV</sequence>